<feature type="domain" description="NADAR" evidence="1">
    <location>
        <begin position="16"/>
        <end position="144"/>
    </location>
</feature>
<feature type="non-terminal residue" evidence="2">
    <location>
        <position position="144"/>
    </location>
</feature>
<dbReference type="InterPro" id="IPR012816">
    <property type="entry name" value="NADAR"/>
</dbReference>
<evidence type="ECO:0000313" key="2">
    <source>
        <dbReference type="EMBL" id="KAJ7722005.1"/>
    </source>
</evidence>
<organism evidence="2 3">
    <name type="scientific">Mycena metata</name>
    <dbReference type="NCBI Taxonomy" id="1033252"/>
    <lineage>
        <taxon>Eukaryota</taxon>
        <taxon>Fungi</taxon>
        <taxon>Dikarya</taxon>
        <taxon>Basidiomycota</taxon>
        <taxon>Agaricomycotina</taxon>
        <taxon>Agaricomycetes</taxon>
        <taxon>Agaricomycetidae</taxon>
        <taxon>Agaricales</taxon>
        <taxon>Marasmiineae</taxon>
        <taxon>Mycenaceae</taxon>
        <taxon>Mycena</taxon>
    </lineage>
</organism>
<gene>
    <name evidence="2" type="ORF">B0H16DRAFT_1227936</name>
</gene>
<protein>
    <recommendedName>
        <fullName evidence="1">NADAR domain-containing protein</fullName>
    </recommendedName>
</protein>
<accession>A0AAD7HJF6</accession>
<dbReference type="Pfam" id="PF08719">
    <property type="entry name" value="NADAR"/>
    <property type="match status" value="1"/>
</dbReference>
<dbReference type="EMBL" id="JARKIB010000224">
    <property type="protein sequence ID" value="KAJ7722005.1"/>
    <property type="molecule type" value="Genomic_DNA"/>
</dbReference>
<dbReference type="InterPro" id="IPR037238">
    <property type="entry name" value="YbiA-like_sf"/>
</dbReference>
<keyword evidence="3" id="KW-1185">Reference proteome</keyword>
<dbReference type="Gene3D" id="1.10.357.40">
    <property type="entry name" value="YbiA-like"/>
    <property type="match status" value="1"/>
</dbReference>
<dbReference type="CDD" id="cd15457">
    <property type="entry name" value="NADAR"/>
    <property type="match status" value="1"/>
</dbReference>
<dbReference type="Proteomes" id="UP001215598">
    <property type="component" value="Unassembled WGS sequence"/>
</dbReference>
<evidence type="ECO:0000259" key="1">
    <source>
        <dbReference type="Pfam" id="PF08719"/>
    </source>
</evidence>
<name>A0AAD7HJF6_9AGAR</name>
<dbReference type="AlphaFoldDB" id="A0AAD7HJF6"/>
<sequence>RQRVLIHGDPQYNNFINQSPHPIMYNGKVYPTAEHLFQAFKYMDNRPDISERIRTLSNSPIQVFHYGRTQWRHQHPDWDRLRTAKMEIVHWYKFTQHPELEAQLLATGEAELYFTTDKFWGVGEDQQGKNELGKALERVRSSLR</sequence>
<proteinExistence type="predicted"/>
<dbReference type="NCBIfam" id="TIGR02464">
    <property type="entry name" value="ribofla_fusion"/>
    <property type="match status" value="1"/>
</dbReference>
<dbReference type="SUPFAM" id="SSF143990">
    <property type="entry name" value="YbiA-like"/>
    <property type="match status" value="1"/>
</dbReference>
<comment type="caution">
    <text evidence="2">The sequence shown here is derived from an EMBL/GenBank/DDBJ whole genome shotgun (WGS) entry which is preliminary data.</text>
</comment>
<reference evidence="2" key="1">
    <citation type="submission" date="2023-03" db="EMBL/GenBank/DDBJ databases">
        <title>Massive genome expansion in bonnet fungi (Mycena s.s.) driven by repeated elements and novel gene families across ecological guilds.</title>
        <authorList>
            <consortium name="Lawrence Berkeley National Laboratory"/>
            <person name="Harder C.B."/>
            <person name="Miyauchi S."/>
            <person name="Viragh M."/>
            <person name="Kuo A."/>
            <person name="Thoen E."/>
            <person name="Andreopoulos B."/>
            <person name="Lu D."/>
            <person name="Skrede I."/>
            <person name="Drula E."/>
            <person name="Henrissat B."/>
            <person name="Morin E."/>
            <person name="Kohler A."/>
            <person name="Barry K."/>
            <person name="LaButti K."/>
            <person name="Morin E."/>
            <person name="Salamov A."/>
            <person name="Lipzen A."/>
            <person name="Mereny Z."/>
            <person name="Hegedus B."/>
            <person name="Baldrian P."/>
            <person name="Stursova M."/>
            <person name="Weitz H."/>
            <person name="Taylor A."/>
            <person name="Grigoriev I.V."/>
            <person name="Nagy L.G."/>
            <person name="Martin F."/>
            <person name="Kauserud H."/>
        </authorList>
    </citation>
    <scope>NUCLEOTIDE SEQUENCE</scope>
    <source>
        <strain evidence="2">CBHHK182m</strain>
    </source>
</reference>
<feature type="non-terminal residue" evidence="2">
    <location>
        <position position="1"/>
    </location>
</feature>
<evidence type="ECO:0000313" key="3">
    <source>
        <dbReference type="Proteomes" id="UP001215598"/>
    </source>
</evidence>